<dbReference type="GO" id="GO:0046914">
    <property type="term" value="F:transition metal ion binding"/>
    <property type="evidence" value="ECO:0007669"/>
    <property type="project" value="InterPro"/>
</dbReference>
<evidence type="ECO:0000256" key="1">
    <source>
        <dbReference type="ARBA" id="ARBA00004496"/>
    </source>
</evidence>
<dbReference type="GO" id="GO:0005737">
    <property type="term" value="C:cytoplasm"/>
    <property type="evidence" value="ECO:0007669"/>
    <property type="project" value="UniProtKB-SubCell"/>
</dbReference>
<protein>
    <recommendedName>
        <fullName evidence="8">HTH dtxR-type domain-containing protein</fullName>
    </recommendedName>
</protein>
<dbReference type="SUPFAM" id="SSF50037">
    <property type="entry name" value="C-terminal domain of transcriptional repressors"/>
    <property type="match status" value="1"/>
</dbReference>
<evidence type="ECO:0000256" key="3">
    <source>
        <dbReference type="ARBA" id="ARBA00011738"/>
    </source>
</evidence>
<dbReference type="GO" id="GO:0003677">
    <property type="term" value="F:DNA binding"/>
    <property type="evidence" value="ECO:0007669"/>
    <property type="project" value="UniProtKB-KW"/>
</dbReference>
<dbReference type="InterPro" id="IPR022689">
    <property type="entry name" value="Iron_dep_repressor"/>
</dbReference>
<evidence type="ECO:0000256" key="2">
    <source>
        <dbReference type="ARBA" id="ARBA00007871"/>
    </source>
</evidence>
<dbReference type="Gene3D" id="2.30.30.90">
    <property type="match status" value="1"/>
</dbReference>
<dbReference type="PANTHER" id="PTHR33238">
    <property type="entry name" value="IRON (METAL) DEPENDENT REPRESSOR, DTXR FAMILY"/>
    <property type="match status" value="1"/>
</dbReference>
<dbReference type="Gene3D" id="1.10.60.10">
    <property type="entry name" value="Iron dependent repressor, metal binding and dimerisation domain"/>
    <property type="match status" value="1"/>
</dbReference>
<dbReference type="InterPro" id="IPR036421">
    <property type="entry name" value="Fe_dep_repressor_sf"/>
</dbReference>
<feature type="domain" description="HTH dtxR-type" evidence="8">
    <location>
        <begin position="1"/>
        <end position="69"/>
    </location>
</feature>
<dbReference type="Pfam" id="PF04023">
    <property type="entry name" value="FeoA"/>
    <property type="match status" value="1"/>
</dbReference>
<keyword evidence="7" id="KW-0804">Transcription</keyword>
<name>A0A381UCK1_9ZZZZ</name>
<dbReference type="InterPro" id="IPR007167">
    <property type="entry name" value="Fe-transptr_FeoA-like"/>
</dbReference>
<keyword evidence="4" id="KW-0408">Iron</keyword>
<dbReference type="SMART" id="SM00899">
    <property type="entry name" value="FeoA"/>
    <property type="match status" value="1"/>
</dbReference>
<dbReference type="InterPro" id="IPR001367">
    <property type="entry name" value="Fe_dep_repressor"/>
</dbReference>
<comment type="subcellular location">
    <subcellularLocation>
        <location evidence="1">Cytoplasm</location>
    </subcellularLocation>
</comment>
<evidence type="ECO:0000256" key="6">
    <source>
        <dbReference type="ARBA" id="ARBA00023125"/>
    </source>
</evidence>
<proteinExistence type="inferred from homology"/>
<dbReference type="EMBL" id="UINC01006037">
    <property type="protein sequence ID" value="SVA25087.1"/>
    <property type="molecule type" value="Genomic_DNA"/>
</dbReference>
<keyword evidence="5" id="KW-0805">Transcription regulation</keyword>
<evidence type="ECO:0000256" key="5">
    <source>
        <dbReference type="ARBA" id="ARBA00023015"/>
    </source>
</evidence>
<keyword evidence="6" id="KW-0238">DNA-binding</keyword>
<evidence type="ECO:0000313" key="9">
    <source>
        <dbReference type="EMBL" id="SVA25087.1"/>
    </source>
</evidence>
<comment type="subunit">
    <text evidence="3">Homodimer.</text>
</comment>
<dbReference type="Pfam" id="PF02742">
    <property type="entry name" value="Fe_dep_repr_C"/>
    <property type="match status" value="1"/>
</dbReference>
<gene>
    <name evidence="9" type="ORF">METZ01_LOCUS77941</name>
</gene>
<dbReference type="InterPro" id="IPR036388">
    <property type="entry name" value="WH-like_DNA-bd_sf"/>
</dbReference>
<evidence type="ECO:0000256" key="7">
    <source>
        <dbReference type="ARBA" id="ARBA00023163"/>
    </source>
</evidence>
<dbReference type="SMART" id="SM00529">
    <property type="entry name" value="HTH_DTXR"/>
    <property type="match status" value="1"/>
</dbReference>
<comment type="similarity">
    <text evidence="2">Belongs to the DtxR/MntR family.</text>
</comment>
<evidence type="ECO:0000259" key="8">
    <source>
        <dbReference type="PROSITE" id="PS50944"/>
    </source>
</evidence>
<dbReference type="InterPro" id="IPR038157">
    <property type="entry name" value="FeoA_core_dom"/>
</dbReference>
<dbReference type="AlphaFoldDB" id="A0A381UCK1"/>
<dbReference type="Gene3D" id="1.10.10.10">
    <property type="entry name" value="Winged helix-like DNA-binding domain superfamily/Winged helix DNA-binding domain"/>
    <property type="match status" value="1"/>
</dbReference>
<dbReference type="PROSITE" id="PS50944">
    <property type="entry name" value="HTH_DTXR"/>
    <property type="match status" value="1"/>
</dbReference>
<dbReference type="Pfam" id="PF01325">
    <property type="entry name" value="Fe_dep_repress"/>
    <property type="match status" value="1"/>
</dbReference>
<dbReference type="GO" id="GO:0045892">
    <property type="term" value="P:negative regulation of DNA-templated transcription"/>
    <property type="evidence" value="ECO:0007669"/>
    <property type="project" value="TreeGrafter"/>
</dbReference>
<evidence type="ECO:0000256" key="4">
    <source>
        <dbReference type="ARBA" id="ARBA00023004"/>
    </source>
</evidence>
<organism evidence="9">
    <name type="scientific">marine metagenome</name>
    <dbReference type="NCBI Taxonomy" id="408172"/>
    <lineage>
        <taxon>unclassified sequences</taxon>
        <taxon>metagenomes</taxon>
        <taxon>ecological metagenomes</taxon>
    </lineage>
</organism>
<dbReference type="InterPro" id="IPR050536">
    <property type="entry name" value="DtxR_MntR_Metal-Reg"/>
</dbReference>
<dbReference type="SUPFAM" id="SSF46785">
    <property type="entry name" value="Winged helix' DNA-binding domain"/>
    <property type="match status" value="1"/>
</dbReference>
<accession>A0A381UCK1</accession>
<dbReference type="SUPFAM" id="SSF47979">
    <property type="entry name" value="Iron-dependent repressor protein, dimerization domain"/>
    <property type="match status" value="1"/>
</dbReference>
<dbReference type="InterPro" id="IPR022687">
    <property type="entry name" value="HTH_DTXR"/>
</dbReference>
<sequence>MAMENYLLSILRLEEQKVRVTPAQLSEHFKSLPMAEGLGTSLPSVSAMIRRMSREKLVSTTSNKEVILTLTGRKSAESVVRRHRLAERLAVDVLQVDLKHAHEEAHRLEHAISPYLESRVVDILNGPTTCPFGHPIPGSGYSPNRGVINLSDARINVNYLVDRVPEDDSDLLAYFVDNNFLPDSPLVVLDSSRARGVITLRVSNAELVFSMDISKLIWVRPNKV</sequence>
<dbReference type="PANTHER" id="PTHR33238:SF10">
    <property type="entry name" value="IRON-DEPENDENT REPRESSOR IDER"/>
    <property type="match status" value="1"/>
</dbReference>
<dbReference type="InterPro" id="IPR036390">
    <property type="entry name" value="WH_DNA-bd_sf"/>
</dbReference>
<dbReference type="GO" id="GO:0003700">
    <property type="term" value="F:DNA-binding transcription factor activity"/>
    <property type="evidence" value="ECO:0007669"/>
    <property type="project" value="InterPro"/>
</dbReference>
<reference evidence="9" key="1">
    <citation type="submission" date="2018-05" db="EMBL/GenBank/DDBJ databases">
        <authorList>
            <person name="Lanie J.A."/>
            <person name="Ng W.-L."/>
            <person name="Kazmierczak K.M."/>
            <person name="Andrzejewski T.M."/>
            <person name="Davidsen T.M."/>
            <person name="Wayne K.J."/>
            <person name="Tettelin H."/>
            <person name="Glass J.I."/>
            <person name="Rusch D."/>
            <person name="Podicherti R."/>
            <person name="Tsui H.-C.T."/>
            <person name="Winkler M.E."/>
        </authorList>
    </citation>
    <scope>NUCLEOTIDE SEQUENCE</scope>
</reference>
<dbReference type="GO" id="GO:0046983">
    <property type="term" value="F:protein dimerization activity"/>
    <property type="evidence" value="ECO:0007669"/>
    <property type="project" value="InterPro"/>
</dbReference>
<dbReference type="InterPro" id="IPR008988">
    <property type="entry name" value="Transcriptional_repressor_C"/>
</dbReference>